<dbReference type="Proteomes" id="UP001642409">
    <property type="component" value="Unassembled WGS sequence"/>
</dbReference>
<feature type="transmembrane region" description="Helical" evidence="1">
    <location>
        <begin position="62"/>
        <end position="91"/>
    </location>
</feature>
<evidence type="ECO:0000256" key="1">
    <source>
        <dbReference type="SAM" id="Phobius"/>
    </source>
</evidence>
<dbReference type="EMBL" id="CAXDID020000001">
    <property type="protein sequence ID" value="CAL5970766.1"/>
    <property type="molecule type" value="Genomic_DNA"/>
</dbReference>
<gene>
    <name evidence="2" type="ORF">HINF_LOCUS706</name>
</gene>
<keyword evidence="1" id="KW-1133">Transmembrane helix</keyword>
<sequence>MNIIKQQSDIMMIDLSYKSCVQMCFLFGGSFMLILTILQSLFMTSKMKKQYSSQKLGITTRIMICITTPLIQAALFTIWCPLHALIYWILVTQSELLKYLDKYYEEGKMNVPLYYTTIIIWNVGIPIIKLLVGINNTTH</sequence>
<keyword evidence="3" id="KW-1185">Reference proteome</keyword>
<evidence type="ECO:0000313" key="2">
    <source>
        <dbReference type="EMBL" id="CAL5970766.1"/>
    </source>
</evidence>
<organism evidence="2 3">
    <name type="scientific">Hexamita inflata</name>
    <dbReference type="NCBI Taxonomy" id="28002"/>
    <lineage>
        <taxon>Eukaryota</taxon>
        <taxon>Metamonada</taxon>
        <taxon>Diplomonadida</taxon>
        <taxon>Hexamitidae</taxon>
        <taxon>Hexamitinae</taxon>
        <taxon>Hexamita</taxon>
    </lineage>
</organism>
<feature type="transmembrane region" description="Helical" evidence="1">
    <location>
        <begin position="20"/>
        <end position="42"/>
    </location>
</feature>
<proteinExistence type="predicted"/>
<evidence type="ECO:0000313" key="3">
    <source>
        <dbReference type="Proteomes" id="UP001642409"/>
    </source>
</evidence>
<keyword evidence="1" id="KW-0472">Membrane</keyword>
<feature type="transmembrane region" description="Helical" evidence="1">
    <location>
        <begin position="111"/>
        <end position="132"/>
    </location>
</feature>
<comment type="caution">
    <text evidence="2">The sequence shown here is derived from an EMBL/GenBank/DDBJ whole genome shotgun (WGS) entry which is preliminary data.</text>
</comment>
<keyword evidence="1" id="KW-0812">Transmembrane</keyword>
<reference evidence="2 3" key="1">
    <citation type="submission" date="2024-07" db="EMBL/GenBank/DDBJ databases">
        <authorList>
            <person name="Akdeniz Z."/>
        </authorList>
    </citation>
    <scope>NUCLEOTIDE SEQUENCE [LARGE SCALE GENOMIC DNA]</scope>
</reference>
<name>A0ABP1GHI5_9EUKA</name>
<accession>A0ABP1GHI5</accession>
<protein>
    <submittedName>
        <fullName evidence="2">Hypothetical_protein</fullName>
    </submittedName>
</protein>